<dbReference type="Proteomes" id="UP001050691">
    <property type="component" value="Unassembled WGS sequence"/>
</dbReference>
<proteinExistence type="predicted"/>
<feature type="compositionally biased region" description="Basic residues" evidence="1">
    <location>
        <begin position="213"/>
        <end position="224"/>
    </location>
</feature>
<comment type="caution">
    <text evidence="2">The sequence shown here is derived from an EMBL/GenBank/DDBJ whole genome shotgun (WGS) entry which is preliminary data.</text>
</comment>
<evidence type="ECO:0000256" key="1">
    <source>
        <dbReference type="SAM" id="MobiDB-lite"/>
    </source>
</evidence>
<feature type="compositionally biased region" description="Basic and acidic residues" evidence="1">
    <location>
        <begin position="400"/>
        <end position="422"/>
    </location>
</feature>
<sequence length="652" mass="73018">MSPKDYLSEVKLPDTVIAVPGRTKTTTSSMKQGEPIKPLLTNVQTTALETSRNLKSENTKGPHIDIQLTSLNSRKLDAGEEERQKSIVAEQIIKDAPESLKRKREISDIDDDDSPLKKVYYNSQYLTMKVPISNKKYKSHNRKLNSPLESQSSSSSGSEDVIIFQSPRREPKSLKKLNVDRPSCSVLPSNTKKVGKKKAVTPVPLPALPTLKTRPRPKPKPKKRMAIEDSDSNDEDCELAKKDTFKVPIPPVFFSEPFAIQNSAIGKGIERSSTPPQVTGEHEVKHKSTLTSIPIAASSPFNDGTLTLKALDDDNNRIELVDENEPTDSIHLPEMESGGEMHNSEECNDSDCEIIELKSHGSLQNPTEAREHSPKTALKRILPPLKSVLKSTRPEPAITEFDRSSKNGERKDQEIMEVDSRQEPASIRVSKYYATSAIETKENLTSASKVPLKRTSVSFKEQTFNRPHRNFLSAKFKLIKEPDSIIPPTPPVPFEEILKRTCNARTKNNKAIVETDSESDDSSKENMNTNTDEKLVMALEKIHEVIVDNLSKKFKRSAVCGNAITNGLRMYAAEDLEKMLQASLEHRQNLLAVEESYARYGRQVKNGLEGIQQATQETHKLLRQAIENHDTMSLVRKMPPTLAQRPKLLIRA</sequence>
<feature type="region of interest" description="Disordered" evidence="1">
    <location>
        <begin position="131"/>
        <end position="236"/>
    </location>
</feature>
<feature type="region of interest" description="Disordered" evidence="1">
    <location>
        <begin position="393"/>
        <end position="422"/>
    </location>
</feature>
<organism evidence="2 3">
    <name type="scientific">Clathrus columnatus</name>
    <dbReference type="NCBI Taxonomy" id="1419009"/>
    <lineage>
        <taxon>Eukaryota</taxon>
        <taxon>Fungi</taxon>
        <taxon>Dikarya</taxon>
        <taxon>Basidiomycota</taxon>
        <taxon>Agaricomycotina</taxon>
        <taxon>Agaricomycetes</taxon>
        <taxon>Phallomycetidae</taxon>
        <taxon>Phallales</taxon>
        <taxon>Clathraceae</taxon>
        <taxon>Clathrus</taxon>
    </lineage>
</organism>
<protein>
    <submittedName>
        <fullName evidence="2">Uncharacterized protein</fullName>
    </submittedName>
</protein>
<evidence type="ECO:0000313" key="2">
    <source>
        <dbReference type="EMBL" id="GJJ12659.1"/>
    </source>
</evidence>
<name>A0AAV5ADE2_9AGAM</name>
<keyword evidence="3" id="KW-1185">Reference proteome</keyword>
<evidence type="ECO:0000313" key="3">
    <source>
        <dbReference type="Proteomes" id="UP001050691"/>
    </source>
</evidence>
<dbReference type="AlphaFoldDB" id="A0AAV5ADE2"/>
<reference evidence="2" key="1">
    <citation type="submission" date="2021-10" db="EMBL/GenBank/DDBJ databases">
        <title>De novo Genome Assembly of Clathrus columnatus (Basidiomycota, Fungi) Using Illumina and Nanopore Sequence Data.</title>
        <authorList>
            <person name="Ogiso-Tanaka E."/>
            <person name="Itagaki H."/>
            <person name="Hosoya T."/>
            <person name="Hosaka K."/>
        </authorList>
    </citation>
    <scope>NUCLEOTIDE SEQUENCE</scope>
    <source>
        <strain evidence="2">MO-923</strain>
    </source>
</reference>
<feature type="compositionally biased region" description="Basic and acidic residues" evidence="1">
    <location>
        <begin position="167"/>
        <end position="179"/>
    </location>
</feature>
<dbReference type="EMBL" id="BPWL01000007">
    <property type="protein sequence ID" value="GJJ12659.1"/>
    <property type="molecule type" value="Genomic_DNA"/>
</dbReference>
<gene>
    <name evidence="2" type="ORF">Clacol_006903</name>
</gene>
<accession>A0AAV5ADE2</accession>
<feature type="compositionally biased region" description="Low complexity" evidence="1">
    <location>
        <begin position="146"/>
        <end position="158"/>
    </location>
</feature>